<proteinExistence type="predicted"/>
<name>A0ACD1AAD5_9FIRM</name>
<sequence length="100" mass="10915">MRKVVFMFVSASITEARRMEMDLGQGLMIMVGVSGYDMACEEAKKLADEDGVILIELCGGFGTIGHARVTEAVEGKVQVGVVRFDNHPGYENQSGDSKWL</sequence>
<evidence type="ECO:0000313" key="2">
    <source>
        <dbReference type="Proteomes" id="UP000594014"/>
    </source>
</evidence>
<accession>A0ACD1AAD5</accession>
<reference evidence="1" key="1">
    <citation type="submission" date="2019-08" db="EMBL/GenBank/DDBJ databases">
        <title>Genome sequence of Clostridiales bacterium MT110.</title>
        <authorList>
            <person name="Cao J."/>
        </authorList>
    </citation>
    <scope>NUCLEOTIDE SEQUENCE</scope>
    <source>
        <strain evidence="1">MT110</strain>
    </source>
</reference>
<protein>
    <submittedName>
        <fullName evidence="1">Uncharacterized protein</fullName>
    </submittedName>
</protein>
<gene>
    <name evidence="1" type="ORF">FRZ06_08250</name>
</gene>
<dbReference type="Proteomes" id="UP000594014">
    <property type="component" value="Chromosome"/>
</dbReference>
<evidence type="ECO:0000313" key="1">
    <source>
        <dbReference type="EMBL" id="QOX63342.1"/>
    </source>
</evidence>
<keyword evidence="2" id="KW-1185">Reference proteome</keyword>
<dbReference type="EMBL" id="CP042469">
    <property type="protein sequence ID" value="QOX63342.1"/>
    <property type="molecule type" value="Genomic_DNA"/>
</dbReference>
<organism evidence="1 2">
    <name type="scientific">Anoxybacterium hadale</name>
    <dbReference type="NCBI Taxonomy" id="3408580"/>
    <lineage>
        <taxon>Bacteria</taxon>
        <taxon>Bacillati</taxon>
        <taxon>Bacillota</taxon>
        <taxon>Clostridia</taxon>
        <taxon>Peptostreptococcales</taxon>
        <taxon>Anaerovoracaceae</taxon>
        <taxon>Anoxybacterium</taxon>
    </lineage>
</organism>